<dbReference type="Pfam" id="PF13621">
    <property type="entry name" value="Cupin_8"/>
    <property type="match status" value="1"/>
</dbReference>
<organism evidence="3 4">
    <name type="scientific">Parascedosporium putredinis</name>
    <dbReference type="NCBI Taxonomy" id="1442378"/>
    <lineage>
        <taxon>Eukaryota</taxon>
        <taxon>Fungi</taxon>
        <taxon>Dikarya</taxon>
        <taxon>Ascomycota</taxon>
        <taxon>Pezizomycotina</taxon>
        <taxon>Sordariomycetes</taxon>
        <taxon>Hypocreomycetidae</taxon>
        <taxon>Microascales</taxon>
        <taxon>Microascaceae</taxon>
        <taxon>Parascedosporium</taxon>
    </lineage>
</organism>
<reference evidence="3" key="1">
    <citation type="submission" date="2022-11" db="EMBL/GenBank/DDBJ databases">
        <authorList>
            <person name="Scott C."/>
            <person name="Bruce N."/>
        </authorList>
    </citation>
    <scope>NUCLEOTIDE SEQUENCE</scope>
</reference>
<accession>A0A9P1H7I4</accession>
<feature type="compositionally biased region" description="Basic and acidic residues" evidence="1">
    <location>
        <begin position="383"/>
        <end position="395"/>
    </location>
</feature>
<sequence length="470" mass="51715">MRNKELLTVLRHATGRIHTSCSAVPLSESSLEQSGDVGDKAAIILDLHGLDNPVGCEGRGRDADVMSTAFCKEKLRLVRKRLDDLLALAEARFLAFRFEVLPDCWRQLYVDVRVLSFHLGVLRGPAMRTLRKRGAAADDGFRADQEADREVADLVKVLDLAIIVAGGGPGGGRELVNRLLGLLEKTWNGDGGAGGGGHRCDGLDGRRAKRQRRGTICLPSDNGNDDDDEDDEYPGEGRSGSLAGRTRLFRQSGGWLRTPVTRPAERIDGVSMDAFQKYIDPATNPEPVVPVVFTDLMGAWPALADRPWSRPGYLLSQTFGGRRYVPVEIGRSYVDEGWTQKLIPFAEFLATYIDPSLAPHPDAGRRTVEEPPPARHKTTARAWWREKQQQQKEPRAAAAPDPAQNKPKVAAPQLHAWFGPGGTITPLHTDSVHNLLCQVVGRKYVRLYPPAAAEAMMPRGRELLVELNKI</sequence>
<dbReference type="Gene3D" id="2.60.120.650">
    <property type="entry name" value="Cupin"/>
    <property type="match status" value="1"/>
</dbReference>
<keyword evidence="4" id="KW-1185">Reference proteome</keyword>
<dbReference type="Proteomes" id="UP000838763">
    <property type="component" value="Unassembled WGS sequence"/>
</dbReference>
<name>A0A9P1H7I4_9PEZI</name>
<dbReference type="OrthoDB" id="47172at2759"/>
<feature type="domain" description="JmjC" evidence="2">
    <location>
        <begin position="332"/>
        <end position="470"/>
    </location>
</feature>
<feature type="region of interest" description="Disordered" evidence="1">
    <location>
        <begin position="211"/>
        <end position="242"/>
    </location>
</feature>
<gene>
    <name evidence="3" type="ORF">PPNO1_LOCUS6597</name>
</gene>
<feature type="compositionally biased region" description="Basic and acidic residues" evidence="1">
    <location>
        <begin position="362"/>
        <end position="373"/>
    </location>
</feature>
<dbReference type="InterPro" id="IPR003347">
    <property type="entry name" value="JmjC_dom"/>
</dbReference>
<proteinExistence type="predicted"/>
<evidence type="ECO:0000259" key="2">
    <source>
        <dbReference type="PROSITE" id="PS51184"/>
    </source>
</evidence>
<protein>
    <recommendedName>
        <fullName evidence="2">JmjC domain-containing protein</fullName>
    </recommendedName>
</protein>
<dbReference type="PROSITE" id="PS51184">
    <property type="entry name" value="JMJC"/>
    <property type="match status" value="1"/>
</dbReference>
<feature type="region of interest" description="Disordered" evidence="1">
    <location>
        <begin position="360"/>
        <end position="408"/>
    </location>
</feature>
<dbReference type="SUPFAM" id="SSF51197">
    <property type="entry name" value="Clavaminate synthase-like"/>
    <property type="match status" value="1"/>
</dbReference>
<dbReference type="InterPro" id="IPR041667">
    <property type="entry name" value="Cupin_8"/>
</dbReference>
<comment type="caution">
    <text evidence="3">The sequence shown here is derived from an EMBL/GenBank/DDBJ whole genome shotgun (WGS) entry which is preliminary data.</text>
</comment>
<evidence type="ECO:0000313" key="3">
    <source>
        <dbReference type="EMBL" id="CAI4216953.1"/>
    </source>
</evidence>
<evidence type="ECO:0000313" key="4">
    <source>
        <dbReference type="Proteomes" id="UP000838763"/>
    </source>
</evidence>
<evidence type="ECO:0000256" key="1">
    <source>
        <dbReference type="SAM" id="MobiDB-lite"/>
    </source>
</evidence>
<dbReference type="PANTHER" id="PTHR12461:SF101">
    <property type="entry name" value="TRNA WYBUTOSINE-SYNTHESIZING PROTEIN 4"/>
    <property type="match status" value="1"/>
</dbReference>
<dbReference type="EMBL" id="CALLCH030000015">
    <property type="protein sequence ID" value="CAI4216953.1"/>
    <property type="molecule type" value="Genomic_DNA"/>
</dbReference>
<feature type="compositionally biased region" description="Acidic residues" evidence="1">
    <location>
        <begin position="223"/>
        <end position="234"/>
    </location>
</feature>
<dbReference type="PANTHER" id="PTHR12461">
    <property type="entry name" value="HYPOXIA-INDUCIBLE FACTOR 1 ALPHA INHIBITOR-RELATED"/>
    <property type="match status" value="1"/>
</dbReference>
<dbReference type="AlphaFoldDB" id="A0A9P1H7I4"/>